<dbReference type="SUPFAM" id="SSF54631">
    <property type="entry name" value="CBS-domain pair"/>
    <property type="match status" value="1"/>
</dbReference>
<keyword evidence="9" id="KW-1003">Cell membrane</keyword>
<dbReference type="Pfam" id="PF01769">
    <property type="entry name" value="MgtE"/>
    <property type="match status" value="1"/>
</dbReference>
<dbReference type="InterPro" id="IPR038076">
    <property type="entry name" value="MgtE_N_sf"/>
</dbReference>
<dbReference type="GO" id="GO:0046872">
    <property type="term" value="F:metal ion binding"/>
    <property type="evidence" value="ECO:0007669"/>
    <property type="project" value="UniProtKB-KW"/>
</dbReference>
<keyword evidence="9" id="KW-0479">Metal-binding</keyword>
<evidence type="ECO:0000256" key="2">
    <source>
        <dbReference type="ARBA" id="ARBA00009749"/>
    </source>
</evidence>
<sequence>MNEVTIPQQDFDITLNEVDELLNQKDYDTLEANLVQCDVSLLVDIIDGIIDGRKKIFSLLPPERQANLILKLSENSQDEILSALSNEALARIIRFMEDDNATDLIQLLPSDRTEGILAALSPRKRTRVSQLLKFDPDTAGGIMDMYFIQVKPSETVEAVRKKVHEYQKEHGGFPRVLIEDAQGNIAGYAPTRKLIGEPGKTEIARLSRPAIYVSYDEDQEVVLNKALEHNFTGIVVTDEQNKVVGVIRQQDFLKVAQEEATEDILHLSGLSKEENLLDSPLLALRRRYGWLLIHLIMTSMAASLVTLFHGTLAGFVILAAYLPIIGGTGRNVSTQSFAVVVRAMSLGEMDLKIGGKVLLKEIRVGLMIGILHGIILAAISYIFTQNIMLSLVLFLTMSVLLLIAGFLGSIIPITLRQLKFDPAISSTVFITTLADAFGYLIFLSLAHFLLV</sequence>
<dbReference type="PANTHER" id="PTHR43773:SF1">
    <property type="entry name" value="MAGNESIUM TRANSPORTER MGTE"/>
    <property type="match status" value="1"/>
</dbReference>
<keyword evidence="4 9" id="KW-0812">Transmembrane</keyword>
<dbReference type="Gene3D" id="1.25.60.10">
    <property type="entry name" value="MgtE N-terminal domain-like"/>
    <property type="match status" value="1"/>
</dbReference>
<dbReference type="InterPro" id="IPR036739">
    <property type="entry name" value="SLC41_membr_dom_sf"/>
</dbReference>
<dbReference type="NCBIfam" id="TIGR00400">
    <property type="entry name" value="mgtE"/>
    <property type="match status" value="1"/>
</dbReference>
<dbReference type="Gene3D" id="1.10.357.20">
    <property type="entry name" value="SLC41 divalent cation transporters, integral membrane domain"/>
    <property type="match status" value="1"/>
</dbReference>
<keyword evidence="5 9" id="KW-0460">Magnesium</keyword>
<dbReference type="SUPFAM" id="SSF158791">
    <property type="entry name" value="MgtE N-terminal domain-like"/>
    <property type="match status" value="1"/>
</dbReference>
<keyword evidence="3 9" id="KW-0813">Transport</keyword>
<evidence type="ECO:0000256" key="3">
    <source>
        <dbReference type="ARBA" id="ARBA00022448"/>
    </source>
</evidence>
<evidence type="ECO:0000259" key="10">
    <source>
        <dbReference type="PROSITE" id="PS51371"/>
    </source>
</evidence>
<dbReference type="Pfam" id="PF00571">
    <property type="entry name" value="CBS"/>
    <property type="match status" value="1"/>
</dbReference>
<dbReference type="GO" id="GO:0015095">
    <property type="term" value="F:magnesium ion transmembrane transporter activity"/>
    <property type="evidence" value="ECO:0007669"/>
    <property type="project" value="UniProtKB-UniRule"/>
</dbReference>
<evidence type="ECO:0000256" key="9">
    <source>
        <dbReference type="RuleBase" id="RU362011"/>
    </source>
</evidence>
<evidence type="ECO:0000256" key="6">
    <source>
        <dbReference type="ARBA" id="ARBA00022989"/>
    </source>
</evidence>
<evidence type="ECO:0000313" key="12">
    <source>
        <dbReference type="Proteomes" id="UP000230935"/>
    </source>
</evidence>
<accession>A0A2H0VZV9</accession>
<evidence type="ECO:0000256" key="8">
    <source>
        <dbReference type="PROSITE-ProRule" id="PRU00703"/>
    </source>
</evidence>
<dbReference type="Pfam" id="PF03448">
    <property type="entry name" value="MgtE_N"/>
    <property type="match status" value="1"/>
</dbReference>
<dbReference type="EMBL" id="PEZZ01000044">
    <property type="protein sequence ID" value="PIS04649.1"/>
    <property type="molecule type" value="Genomic_DNA"/>
</dbReference>
<dbReference type="InterPro" id="IPR006668">
    <property type="entry name" value="Mg_transptr_MgtE_intracell_dom"/>
</dbReference>
<feature type="domain" description="CBS" evidence="10">
    <location>
        <begin position="206"/>
        <end position="262"/>
    </location>
</feature>
<comment type="function">
    <text evidence="9">Acts as a magnesium transporter.</text>
</comment>
<evidence type="ECO:0000313" key="11">
    <source>
        <dbReference type="EMBL" id="PIS04649.1"/>
    </source>
</evidence>
<protein>
    <recommendedName>
        <fullName evidence="9">Magnesium transporter MgtE</fullName>
    </recommendedName>
</protein>
<gene>
    <name evidence="11" type="primary">mgtE</name>
    <name evidence="11" type="ORF">COT81_05395</name>
</gene>
<dbReference type="PROSITE" id="PS51371">
    <property type="entry name" value="CBS"/>
    <property type="match status" value="1"/>
</dbReference>
<name>A0A2H0VZV9_9BACT</name>
<dbReference type="GO" id="GO:0005886">
    <property type="term" value="C:plasma membrane"/>
    <property type="evidence" value="ECO:0007669"/>
    <property type="project" value="UniProtKB-SubCell"/>
</dbReference>
<evidence type="ECO:0000256" key="5">
    <source>
        <dbReference type="ARBA" id="ARBA00022842"/>
    </source>
</evidence>
<dbReference type="InterPro" id="IPR000644">
    <property type="entry name" value="CBS_dom"/>
</dbReference>
<feature type="transmembrane region" description="Helical" evidence="9">
    <location>
        <begin position="389"/>
        <end position="415"/>
    </location>
</feature>
<feature type="transmembrane region" description="Helical" evidence="9">
    <location>
        <begin position="427"/>
        <end position="450"/>
    </location>
</feature>
<feature type="transmembrane region" description="Helical" evidence="9">
    <location>
        <begin position="362"/>
        <end position="383"/>
    </location>
</feature>
<reference evidence="12" key="1">
    <citation type="submission" date="2017-09" db="EMBL/GenBank/DDBJ databases">
        <title>Depth-based differentiation of microbial function through sediment-hosted aquifers and enrichment of novel symbionts in the deep terrestrial subsurface.</title>
        <authorList>
            <person name="Probst A.J."/>
            <person name="Ladd B."/>
            <person name="Jarett J.K."/>
            <person name="Geller-Mcgrath D.E."/>
            <person name="Sieber C.M.K."/>
            <person name="Emerson J.B."/>
            <person name="Anantharaman K."/>
            <person name="Thomas B.C."/>
            <person name="Malmstrom R."/>
            <person name="Stieglmeier M."/>
            <person name="Klingl A."/>
            <person name="Woyke T."/>
            <person name="Ryan C.M."/>
            <person name="Banfield J.F."/>
        </authorList>
    </citation>
    <scope>NUCLEOTIDE SEQUENCE [LARGE SCALE GENOMIC DNA]</scope>
</reference>
<evidence type="ECO:0000256" key="1">
    <source>
        <dbReference type="ARBA" id="ARBA00004141"/>
    </source>
</evidence>
<dbReference type="InterPro" id="IPR006667">
    <property type="entry name" value="SLC41_membr_dom"/>
</dbReference>
<evidence type="ECO:0000256" key="7">
    <source>
        <dbReference type="ARBA" id="ARBA00023136"/>
    </source>
</evidence>
<evidence type="ECO:0000256" key="4">
    <source>
        <dbReference type="ARBA" id="ARBA00022692"/>
    </source>
</evidence>
<comment type="subunit">
    <text evidence="9">Homodimer.</text>
</comment>
<dbReference type="InterPro" id="IPR006669">
    <property type="entry name" value="MgtE_transporter"/>
</dbReference>
<dbReference type="SMART" id="SM00116">
    <property type="entry name" value="CBS"/>
    <property type="match status" value="1"/>
</dbReference>
<comment type="caution">
    <text evidence="11">The sequence shown here is derived from an EMBL/GenBank/DDBJ whole genome shotgun (WGS) entry which is preliminary data.</text>
</comment>
<dbReference type="SUPFAM" id="SSF161093">
    <property type="entry name" value="MgtE membrane domain-like"/>
    <property type="match status" value="1"/>
</dbReference>
<keyword evidence="7 9" id="KW-0472">Membrane</keyword>
<dbReference type="Gene3D" id="3.10.580.10">
    <property type="entry name" value="CBS-domain"/>
    <property type="match status" value="1"/>
</dbReference>
<keyword evidence="6 9" id="KW-1133">Transmembrane helix</keyword>
<organism evidence="11 12">
    <name type="scientific">Candidatus Buchananbacteria bacterium CG10_big_fil_rev_8_21_14_0_10_42_9</name>
    <dbReference type="NCBI Taxonomy" id="1974526"/>
    <lineage>
        <taxon>Bacteria</taxon>
        <taxon>Candidatus Buchananiibacteriota</taxon>
    </lineage>
</organism>
<keyword evidence="8" id="KW-0129">CBS domain</keyword>
<dbReference type="Proteomes" id="UP000230935">
    <property type="component" value="Unassembled WGS sequence"/>
</dbReference>
<dbReference type="SMART" id="SM00924">
    <property type="entry name" value="MgtE_N"/>
    <property type="match status" value="1"/>
</dbReference>
<proteinExistence type="inferred from homology"/>
<comment type="caution">
    <text evidence="9">Lacks conserved residue(s) required for the propagation of feature annotation.</text>
</comment>
<comment type="similarity">
    <text evidence="2 9">Belongs to the SLC41A transporter family.</text>
</comment>
<dbReference type="AlphaFoldDB" id="A0A2H0VZV9"/>
<dbReference type="PANTHER" id="PTHR43773">
    <property type="entry name" value="MAGNESIUM TRANSPORTER MGTE"/>
    <property type="match status" value="1"/>
</dbReference>
<dbReference type="InterPro" id="IPR046342">
    <property type="entry name" value="CBS_dom_sf"/>
</dbReference>
<comment type="subcellular location">
    <subcellularLocation>
        <location evidence="9">Cell membrane</location>
        <topology evidence="9">Multi-pass membrane protein</topology>
    </subcellularLocation>
    <subcellularLocation>
        <location evidence="1">Membrane</location>
        <topology evidence="1">Multi-pass membrane protein</topology>
    </subcellularLocation>
</comment>